<accession>A0A6A6UAM4</accession>
<dbReference type="Gene3D" id="4.10.240.10">
    <property type="entry name" value="Zn(2)-C6 fungal-type DNA-binding domain"/>
    <property type="match status" value="1"/>
</dbReference>
<dbReference type="InterPro" id="IPR001138">
    <property type="entry name" value="Zn2Cys6_DnaBD"/>
</dbReference>
<dbReference type="AlphaFoldDB" id="A0A6A6UAM4"/>
<protein>
    <recommendedName>
        <fullName evidence="4">Zn(2)-C6 fungal-type domain-containing protein</fullName>
    </recommendedName>
</protein>
<keyword evidence="1" id="KW-0805">Transcription regulation</keyword>
<dbReference type="PANTHER" id="PTHR47840:SF1">
    <property type="entry name" value="ZN(II)2CYS6 TRANSCRIPTION FACTOR (EUROFUNG)"/>
    <property type="match status" value="1"/>
</dbReference>
<dbReference type="SUPFAM" id="SSF57701">
    <property type="entry name" value="Zn2/Cys6 DNA-binding domain"/>
    <property type="match status" value="1"/>
</dbReference>
<name>A0A6A6UAM4_9PEZI</name>
<proteinExistence type="predicted"/>
<sequence length="308" mass="34228">MSSTLYKKQREVRKGTFSCWECKHRKARCECRPASSSTCVYCQRRGLPCVSQDFPDPNDGRPPETQDRVVRVEDIIGQLCQQRGVTVAQSSSASFHDGTGNTQNSNRAILNGVAATSISQQHLITSEWINQVSVFPSSRYSTHDLLQSLLPQQATIRLILTQGKFTNLPVHAIRDHGLGSQAIPVQPLSATHLIHTARKLIQLALCMHQLNGVSEIAHNESTWDIAQRYVDVASRSVTSQDSLVDSLDGLETLMLEFCYYLSIGNLRTARLLVRRGIAVAQLLGDPRPGEKAGSRGESIWFRLVYGDR</sequence>
<evidence type="ECO:0000313" key="5">
    <source>
        <dbReference type="EMBL" id="KAF2668497.1"/>
    </source>
</evidence>
<evidence type="ECO:0000259" key="4">
    <source>
        <dbReference type="PROSITE" id="PS00463"/>
    </source>
</evidence>
<evidence type="ECO:0000313" key="6">
    <source>
        <dbReference type="Proteomes" id="UP000799302"/>
    </source>
</evidence>
<dbReference type="PANTHER" id="PTHR47840">
    <property type="entry name" value="ZN(II)2CYS6 TRANSCRIPTION FACTOR (EUROFUNG)-RELATED"/>
    <property type="match status" value="1"/>
</dbReference>
<dbReference type="GO" id="GO:0008270">
    <property type="term" value="F:zinc ion binding"/>
    <property type="evidence" value="ECO:0007669"/>
    <property type="project" value="InterPro"/>
</dbReference>
<feature type="domain" description="Zn(2)-C6 fungal-type" evidence="4">
    <location>
        <begin position="18"/>
        <end position="49"/>
    </location>
</feature>
<gene>
    <name evidence="5" type="ORF">BT63DRAFT_278660</name>
</gene>
<dbReference type="GO" id="GO:0000981">
    <property type="term" value="F:DNA-binding transcription factor activity, RNA polymerase II-specific"/>
    <property type="evidence" value="ECO:0007669"/>
    <property type="project" value="InterPro"/>
</dbReference>
<evidence type="ECO:0000256" key="3">
    <source>
        <dbReference type="ARBA" id="ARBA00023242"/>
    </source>
</evidence>
<dbReference type="CDD" id="cd12148">
    <property type="entry name" value="fungal_TF_MHR"/>
    <property type="match status" value="1"/>
</dbReference>
<keyword evidence="3" id="KW-0539">Nucleus</keyword>
<dbReference type="InterPro" id="IPR036864">
    <property type="entry name" value="Zn2-C6_fun-type_DNA-bd_sf"/>
</dbReference>
<keyword evidence="6" id="KW-1185">Reference proteome</keyword>
<keyword evidence="2" id="KW-0804">Transcription</keyword>
<organism evidence="5 6">
    <name type="scientific">Microthyrium microscopicum</name>
    <dbReference type="NCBI Taxonomy" id="703497"/>
    <lineage>
        <taxon>Eukaryota</taxon>
        <taxon>Fungi</taxon>
        <taxon>Dikarya</taxon>
        <taxon>Ascomycota</taxon>
        <taxon>Pezizomycotina</taxon>
        <taxon>Dothideomycetes</taxon>
        <taxon>Dothideomycetes incertae sedis</taxon>
        <taxon>Microthyriales</taxon>
        <taxon>Microthyriaceae</taxon>
        <taxon>Microthyrium</taxon>
    </lineage>
</organism>
<dbReference type="Proteomes" id="UP000799302">
    <property type="component" value="Unassembled WGS sequence"/>
</dbReference>
<dbReference type="PROSITE" id="PS00463">
    <property type="entry name" value="ZN2_CY6_FUNGAL_1"/>
    <property type="match status" value="1"/>
</dbReference>
<evidence type="ECO:0000256" key="1">
    <source>
        <dbReference type="ARBA" id="ARBA00023015"/>
    </source>
</evidence>
<dbReference type="OrthoDB" id="5392779at2759"/>
<reference evidence="5" key="1">
    <citation type="journal article" date="2020" name="Stud. Mycol.">
        <title>101 Dothideomycetes genomes: a test case for predicting lifestyles and emergence of pathogens.</title>
        <authorList>
            <person name="Haridas S."/>
            <person name="Albert R."/>
            <person name="Binder M."/>
            <person name="Bloem J."/>
            <person name="Labutti K."/>
            <person name="Salamov A."/>
            <person name="Andreopoulos B."/>
            <person name="Baker S."/>
            <person name="Barry K."/>
            <person name="Bills G."/>
            <person name="Bluhm B."/>
            <person name="Cannon C."/>
            <person name="Castanera R."/>
            <person name="Culley D."/>
            <person name="Daum C."/>
            <person name="Ezra D."/>
            <person name="Gonzalez J."/>
            <person name="Henrissat B."/>
            <person name="Kuo A."/>
            <person name="Liang C."/>
            <person name="Lipzen A."/>
            <person name="Lutzoni F."/>
            <person name="Magnuson J."/>
            <person name="Mondo S."/>
            <person name="Nolan M."/>
            <person name="Ohm R."/>
            <person name="Pangilinan J."/>
            <person name="Park H.-J."/>
            <person name="Ramirez L."/>
            <person name="Alfaro M."/>
            <person name="Sun H."/>
            <person name="Tritt A."/>
            <person name="Yoshinaga Y."/>
            <person name="Zwiers L.-H."/>
            <person name="Turgeon B."/>
            <person name="Goodwin S."/>
            <person name="Spatafora J."/>
            <person name="Crous P."/>
            <person name="Grigoriev I."/>
        </authorList>
    </citation>
    <scope>NUCLEOTIDE SEQUENCE</scope>
    <source>
        <strain evidence="5">CBS 115976</strain>
    </source>
</reference>
<dbReference type="EMBL" id="MU004236">
    <property type="protein sequence ID" value="KAF2668497.1"/>
    <property type="molecule type" value="Genomic_DNA"/>
</dbReference>
<evidence type="ECO:0000256" key="2">
    <source>
        <dbReference type="ARBA" id="ARBA00023163"/>
    </source>
</evidence>